<evidence type="ECO:0000313" key="2">
    <source>
        <dbReference type="EMBL" id="MED6119962.1"/>
    </source>
</evidence>
<feature type="compositionally biased region" description="Low complexity" evidence="1">
    <location>
        <begin position="73"/>
        <end position="84"/>
    </location>
</feature>
<evidence type="ECO:0000256" key="1">
    <source>
        <dbReference type="SAM" id="MobiDB-lite"/>
    </source>
</evidence>
<proteinExistence type="predicted"/>
<organism evidence="2 3">
    <name type="scientific">Stylosanthes scabra</name>
    <dbReference type="NCBI Taxonomy" id="79078"/>
    <lineage>
        <taxon>Eukaryota</taxon>
        <taxon>Viridiplantae</taxon>
        <taxon>Streptophyta</taxon>
        <taxon>Embryophyta</taxon>
        <taxon>Tracheophyta</taxon>
        <taxon>Spermatophyta</taxon>
        <taxon>Magnoliopsida</taxon>
        <taxon>eudicotyledons</taxon>
        <taxon>Gunneridae</taxon>
        <taxon>Pentapetalae</taxon>
        <taxon>rosids</taxon>
        <taxon>fabids</taxon>
        <taxon>Fabales</taxon>
        <taxon>Fabaceae</taxon>
        <taxon>Papilionoideae</taxon>
        <taxon>50 kb inversion clade</taxon>
        <taxon>dalbergioids sensu lato</taxon>
        <taxon>Dalbergieae</taxon>
        <taxon>Pterocarpus clade</taxon>
        <taxon>Stylosanthes</taxon>
    </lineage>
</organism>
<protein>
    <submittedName>
        <fullName evidence="2">Uncharacterized protein</fullName>
    </submittedName>
</protein>
<dbReference type="Proteomes" id="UP001341840">
    <property type="component" value="Unassembled WGS sequence"/>
</dbReference>
<dbReference type="EMBL" id="JASCZI010030255">
    <property type="protein sequence ID" value="MED6119962.1"/>
    <property type="molecule type" value="Genomic_DNA"/>
</dbReference>
<sequence>MKQQNTGEANLNPAIYNLHSSENRFNRNKNGSVISLKPPDQEPLGNRRTGRILTDLTLSSSLSNNHKFTKRNPSTAHPAASPSPQASPSPCPLRRLPLLGPRLRPVTSKLRRRRRRRFSITDGAGNSVSSHCFDYLSRRRRVFRAPSPKSIREPIGA</sequence>
<gene>
    <name evidence="2" type="ORF">PIB30_016550</name>
</gene>
<feature type="region of interest" description="Disordered" evidence="1">
    <location>
        <begin position="22"/>
        <end position="123"/>
    </location>
</feature>
<feature type="compositionally biased region" description="Low complexity" evidence="1">
    <location>
        <begin position="53"/>
        <end position="63"/>
    </location>
</feature>
<reference evidence="2 3" key="1">
    <citation type="journal article" date="2023" name="Plants (Basel)">
        <title>Bridging the Gap: Combining Genomics and Transcriptomics Approaches to Understand Stylosanthes scabra, an Orphan Legume from the Brazilian Caatinga.</title>
        <authorList>
            <person name="Ferreira-Neto J.R.C."/>
            <person name="da Silva M.D."/>
            <person name="Binneck E."/>
            <person name="de Melo N.F."/>
            <person name="da Silva R.H."/>
            <person name="de Melo A.L.T.M."/>
            <person name="Pandolfi V."/>
            <person name="Bustamante F.O."/>
            <person name="Brasileiro-Vidal A.C."/>
            <person name="Benko-Iseppon A.M."/>
        </authorList>
    </citation>
    <scope>NUCLEOTIDE SEQUENCE [LARGE SCALE GENOMIC DNA]</scope>
    <source>
        <tissue evidence="2">Leaves</tissue>
    </source>
</reference>
<name>A0ABU6R7L5_9FABA</name>
<keyword evidence="3" id="KW-1185">Reference proteome</keyword>
<feature type="compositionally biased region" description="Basic residues" evidence="1">
    <location>
        <begin position="109"/>
        <end position="118"/>
    </location>
</feature>
<feature type="compositionally biased region" description="Low complexity" evidence="1">
    <location>
        <begin position="92"/>
        <end position="105"/>
    </location>
</feature>
<evidence type="ECO:0000313" key="3">
    <source>
        <dbReference type="Proteomes" id="UP001341840"/>
    </source>
</evidence>
<comment type="caution">
    <text evidence="2">The sequence shown here is derived from an EMBL/GenBank/DDBJ whole genome shotgun (WGS) entry which is preliminary data.</text>
</comment>
<accession>A0ABU6R7L5</accession>